<dbReference type="GO" id="GO:0005737">
    <property type="term" value="C:cytoplasm"/>
    <property type="evidence" value="ECO:0007669"/>
    <property type="project" value="TreeGrafter"/>
</dbReference>
<feature type="non-terminal residue" evidence="8">
    <location>
        <position position="1"/>
    </location>
</feature>
<comment type="similarity">
    <text evidence="2">Belongs to the PNP/MTAP phosphorylase family.</text>
</comment>
<dbReference type="PANTHER" id="PTHR11904:SF9">
    <property type="entry name" value="PURINE NUCLEOSIDE PHOSPHORYLASE-RELATED"/>
    <property type="match status" value="1"/>
</dbReference>
<evidence type="ECO:0000256" key="2">
    <source>
        <dbReference type="ARBA" id="ARBA00006751"/>
    </source>
</evidence>
<protein>
    <recommendedName>
        <fullName evidence="3">purine-nucleoside phosphorylase</fullName>
        <ecNumber evidence="3">2.4.2.1</ecNumber>
    </recommendedName>
    <alternativeName>
        <fullName evidence="6">Inosine-guanosine phosphorylase</fullName>
    </alternativeName>
</protein>
<evidence type="ECO:0000313" key="8">
    <source>
        <dbReference type="EMBL" id="SUZ54182.1"/>
    </source>
</evidence>
<reference evidence="8" key="1">
    <citation type="submission" date="2018-05" db="EMBL/GenBank/DDBJ databases">
        <authorList>
            <person name="Lanie J.A."/>
            <person name="Ng W.-L."/>
            <person name="Kazmierczak K.M."/>
            <person name="Andrzejewski T.M."/>
            <person name="Davidsen T.M."/>
            <person name="Wayne K.J."/>
            <person name="Tettelin H."/>
            <person name="Glass J.I."/>
            <person name="Rusch D."/>
            <person name="Podicherti R."/>
            <person name="Tsui H.-C.T."/>
            <person name="Winkler M.E."/>
        </authorList>
    </citation>
    <scope>NUCLEOTIDE SEQUENCE</scope>
</reference>
<proteinExistence type="inferred from homology"/>
<evidence type="ECO:0000256" key="1">
    <source>
        <dbReference type="ARBA" id="ARBA00005058"/>
    </source>
</evidence>
<dbReference type="NCBIfam" id="NF006054">
    <property type="entry name" value="PRK08202.1"/>
    <property type="match status" value="1"/>
</dbReference>
<evidence type="ECO:0000256" key="5">
    <source>
        <dbReference type="ARBA" id="ARBA00022679"/>
    </source>
</evidence>
<dbReference type="NCBIfam" id="TIGR01697">
    <property type="entry name" value="PNPH-PUNA-XAPA"/>
    <property type="match status" value="1"/>
</dbReference>
<dbReference type="Gene3D" id="3.40.50.1580">
    <property type="entry name" value="Nucleoside phosphorylase domain"/>
    <property type="match status" value="1"/>
</dbReference>
<sequence length="234" mass="25663">VILGSGLGKFIDSLDKPIVIPYSEIPDYPRSTVSGHKGEWVFGYIHNKPVICASGRFHYYEGFNLDEITLPISVIHSLGCKNVIITNASGCLKKEWQVGDLMLISGYLDYTFRNGTDTPPIVLLKADQINKKIKSIATELNISLREGIYTWALGPSYETPAEIQEIISLNGNAVGMSTVPEIRKAIELGMNVVGISCLTNYGAGMEGSVLSHEDVLENSNLANKEFSRLLIEIV</sequence>
<organism evidence="8">
    <name type="scientific">marine metagenome</name>
    <dbReference type="NCBI Taxonomy" id="408172"/>
    <lineage>
        <taxon>unclassified sequences</taxon>
        <taxon>metagenomes</taxon>
        <taxon>ecological metagenomes</taxon>
    </lineage>
</organism>
<dbReference type="InterPro" id="IPR011268">
    <property type="entry name" value="Purine_phosphorylase"/>
</dbReference>
<dbReference type="EMBL" id="UINC01000373">
    <property type="protein sequence ID" value="SUZ54182.1"/>
    <property type="molecule type" value="Genomic_DNA"/>
</dbReference>
<dbReference type="InterPro" id="IPR035994">
    <property type="entry name" value="Nucleoside_phosphorylase_sf"/>
</dbReference>
<evidence type="ECO:0000256" key="6">
    <source>
        <dbReference type="ARBA" id="ARBA00031036"/>
    </source>
</evidence>
<dbReference type="EC" id="2.4.2.1" evidence="3"/>
<evidence type="ECO:0000256" key="3">
    <source>
        <dbReference type="ARBA" id="ARBA00011886"/>
    </source>
</evidence>
<dbReference type="Pfam" id="PF01048">
    <property type="entry name" value="PNP_UDP_1"/>
    <property type="match status" value="1"/>
</dbReference>
<dbReference type="InterPro" id="IPR000845">
    <property type="entry name" value="Nucleoside_phosphorylase_d"/>
</dbReference>
<keyword evidence="5" id="KW-0808">Transferase</keyword>
<dbReference type="PANTHER" id="PTHR11904">
    <property type="entry name" value="METHYLTHIOADENOSINE/PURINE NUCLEOSIDE PHOSPHORYLASE"/>
    <property type="match status" value="1"/>
</dbReference>
<dbReference type="AlphaFoldDB" id="A0A381NHV8"/>
<dbReference type="UniPathway" id="UPA00606"/>
<gene>
    <name evidence="8" type="ORF">METZ01_LOCUS7036</name>
</gene>
<feature type="domain" description="Nucleoside phosphorylase" evidence="7">
    <location>
        <begin position="2"/>
        <end position="234"/>
    </location>
</feature>
<accession>A0A381NHV8</accession>
<keyword evidence="4" id="KW-0328">Glycosyltransferase</keyword>
<dbReference type="GO" id="GO:0004731">
    <property type="term" value="F:purine-nucleoside phosphorylase activity"/>
    <property type="evidence" value="ECO:0007669"/>
    <property type="project" value="UniProtKB-EC"/>
</dbReference>
<comment type="pathway">
    <text evidence="1">Purine metabolism; purine nucleoside salvage.</text>
</comment>
<dbReference type="GO" id="GO:0009116">
    <property type="term" value="P:nucleoside metabolic process"/>
    <property type="evidence" value="ECO:0007669"/>
    <property type="project" value="InterPro"/>
</dbReference>
<dbReference type="PIRSF" id="PIRSF000477">
    <property type="entry name" value="PurNPase"/>
    <property type="match status" value="1"/>
</dbReference>
<dbReference type="SUPFAM" id="SSF53167">
    <property type="entry name" value="Purine and uridine phosphorylases"/>
    <property type="match status" value="1"/>
</dbReference>
<evidence type="ECO:0000256" key="4">
    <source>
        <dbReference type="ARBA" id="ARBA00022676"/>
    </source>
</evidence>
<name>A0A381NHV8_9ZZZZ</name>
<evidence type="ECO:0000259" key="7">
    <source>
        <dbReference type="Pfam" id="PF01048"/>
    </source>
</evidence>
<dbReference type="CDD" id="cd09009">
    <property type="entry name" value="PNP-EcPNPII_like"/>
    <property type="match status" value="1"/>
</dbReference>